<dbReference type="PANTHER" id="PTHR46373">
    <property type="entry name" value="PROTEIN RKD4"/>
    <property type="match status" value="1"/>
</dbReference>
<evidence type="ECO:0000313" key="11">
    <source>
        <dbReference type="Proteomes" id="UP000011087"/>
    </source>
</evidence>
<dbReference type="PaxDb" id="55529-EKX48519"/>
<keyword evidence="3" id="KW-0175">Coiled coil</keyword>
<evidence type="ECO:0000256" key="4">
    <source>
        <dbReference type="ARBA" id="ARBA00023125"/>
    </source>
</evidence>
<dbReference type="EnsemblProtists" id="EKX48519">
    <property type="protein sequence ID" value="EKX48519"/>
    <property type="gene ID" value="GUITHDRAFT_105664"/>
</dbReference>
<dbReference type="PROSITE" id="PS51519">
    <property type="entry name" value="RWP_RK"/>
    <property type="match status" value="1"/>
</dbReference>
<dbReference type="RefSeq" id="XP_005835499.1">
    <property type="nucleotide sequence ID" value="XM_005835442.1"/>
</dbReference>
<keyword evidence="11" id="KW-1185">Reference proteome</keyword>
<gene>
    <name evidence="9" type="ORF">GUITHDRAFT_105664</name>
</gene>
<protein>
    <recommendedName>
        <fullName evidence="8">RWP-RK domain-containing protein</fullName>
    </recommendedName>
</protein>
<comment type="function">
    <text evidence="1">Putative transcription factor.</text>
</comment>
<evidence type="ECO:0000256" key="2">
    <source>
        <dbReference type="ARBA" id="ARBA00023015"/>
    </source>
</evidence>
<evidence type="ECO:0000256" key="5">
    <source>
        <dbReference type="ARBA" id="ARBA00023163"/>
    </source>
</evidence>
<evidence type="ECO:0000256" key="7">
    <source>
        <dbReference type="SAM" id="MobiDB-lite"/>
    </source>
</evidence>
<evidence type="ECO:0000256" key="1">
    <source>
        <dbReference type="ARBA" id="ARBA00004049"/>
    </source>
</evidence>
<evidence type="ECO:0000259" key="8">
    <source>
        <dbReference type="PROSITE" id="PS51519"/>
    </source>
</evidence>
<feature type="domain" description="RWP-RK" evidence="8">
    <location>
        <begin position="14"/>
        <end position="98"/>
    </location>
</feature>
<feature type="compositionally biased region" description="Low complexity" evidence="7">
    <location>
        <begin position="89"/>
        <end position="101"/>
    </location>
</feature>
<dbReference type="OrthoDB" id="1747617at2759"/>
<reference evidence="10" key="3">
    <citation type="submission" date="2015-06" db="UniProtKB">
        <authorList>
            <consortium name="EnsemblProtists"/>
        </authorList>
    </citation>
    <scope>IDENTIFICATION</scope>
</reference>
<dbReference type="Proteomes" id="UP000011087">
    <property type="component" value="Unassembled WGS sequence"/>
</dbReference>
<keyword evidence="2" id="KW-0805">Transcription regulation</keyword>
<dbReference type="PANTHER" id="PTHR46373:SF2">
    <property type="entry name" value="RWP-RK DOMAIN-CONTAINING PROTEIN"/>
    <property type="match status" value="1"/>
</dbReference>
<dbReference type="KEGG" id="gtt:GUITHDRAFT_105664"/>
<dbReference type="GeneID" id="17305249"/>
<evidence type="ECO:0000313" key="9">
    <source>
        <dbReference type="EMBL" id="EKX48519.1"/>
    </source>
</evidence>
<dbReference type="EMBL" id="JH992985">
    <property type="protein sequence ID" value="EKX48519.1"/>
    <property type="molecule type" value="Genomic_DNA"/>
</dbReference>
<keyword evidence="6" id="KW-0539">Nucleus</keyword>
<dbReference type="GO" id="GO:0003677">
    <property type="term" value="F:DNA binding"/>
    <property type="evidence" value="ECO:0007669"/>
    <property type="project" value="UniProtKB-KW"/>
</dbReference>
<dbReference type="AlphaFoldDB" id="L1JK40"/>
<dbReference type="Pfam" id="PF02042">
    <property type="entry name" value="RWP-RK"/>
    <property type="match status" value="1"/>
</dbReference>
<evidence type="ECO:0000256" key="3">
    <source>
        <dbReference type="ARBA" id="ARBA00023054"/>
    </source>
</evidence>
<sequence>MSTIVLVGARPRRGSNGLHEHQTTQEVEITGPVIQNLFHMRQADAARILGISLSSLKSACRRLGFPRWPYSRHRPTATHIDDKTDEEASGSTSAAGCSPASAPGCANSLQTLLPEFPRITYSPDRVRDREEVAMTTPCLHEAAGGDWEGERGIDTSWLERYMQSTDEDEV</sequence>
<dbReference type="GO" id="GO:0003700">
    <property type="term" value="F:DNA-binding transcription factor activity"/>
    <property type="evidence" value="ECO:0007669"/>
    <property type="project" value="InterPro"/>
</dbReference>
<name>L1JK40_GUITC</name>
<dbReference type="HOGENOM" id="CLU_092984_0_0_1"/>
<keyword evidence="5" id="KW-0804">Transcription</keyword>
<dbReference type="InterPro" id="IPR003035">
    <property type="entry name" value="RWP-RK_dom"/>
</dbReference>
<evidence type="ECO:0000256" key="6">
    <source>
        <dbReference type="ARBA" id="ARBA00023242"/>
    </source>
</evidence>
<reference evidence="9 11" key="1">
    <citation type="journal article" date="2012" name="Nature">
        <title>Algal genomes reveal evolutionary mosaicism and the fate of nucleomorphs.</title>
        <authorList>
            <consortium name="DOE Joint Genome Institute"/>
            <person name="Curtis B.A."/>
            <person name="Tanifuji G."/>
            <person name="Burki F."/>
            <person name="Gruber A."/>
            <person name="Irimia M."/>
            <person name="Maruyama S."/>
            <person name="Arias M.C."/>
            <person name="Ball S.G."/>
            <person name="Gile G.H."/>
            <person name="Hirakawa Y."/>
            <person name="Hopkins J.F."/>
            <person name="Kuo A."/>
            <person name="Rensing S.A."/>
            <person name="Schmutz J."/>
            <person name="Symeonidi A."/>
            <person name="Elias M."/>
            <person name="Eveleigh R.J."/>
            <person name="Herman E.K."/>
            <person name="Klute M.J."/>
            <person name="Nakayama T."/>
            <person name="Obornik M."/>
            <person name="Reyes-Prieto A."/>
            <person name="Armbrust E.V."/>
            <person name="Aves S.J."/>
            <person name="Beiko R.G."/>
            <person name="Coutinho P."/>
            <person name="Dacks J.B."/>
            <person name="Durnford D.G."/>
            <person name="Fast N.M."/>
            <person name="Green B.R."/>
            <person name="Grisdale C.J."/>
            <person name="Hempel F."/>
            <person name="Henrissat B."/>
            <person name="Hoppner M.P."/>
            <person name="Ishida K."/>
            <person name="Kim E."/>
            <person name="Koreny L."/>
            <person name="Kroth P.G."/>
            <person name="Liu Y."/>
            <person name="Malik S.B."/>
            <person name="Maier U.G."/>
            <person name="McRose D."/>
            <person name="Mock T."/>
            <person name="Neilson J.A."/>
            <person name="Onodera N.T."/>
            <person name="Poole A.M."/>
            <person name="Pritham E.J."/>
            <person name="Richards T.A."/>
            <person name="Rocap G."/>
            <person name="Roy S.W."/>
            <person name="Sarai C."/>
            <person name="Schaack S."/>
            <person name="Shirato S."/>
            <person name="Slamovits C.H."/>
            <person name="Spencer D.F."/>
            <person name="Suzuki S."/>
            <person name="Worden A.Z."/>
            <person name="Zauner S."/>
            <person name="Barry K."/>
            <person name="Bell C."/>
            <person name="Bharti A.K."/>
            <person name="Crow J.A."/>
            <person name="Grimwood J."/>
            <person name="Kramer R."/>
            <person name="Lindquist E."/>
            <person name="Lucas S."/>
            <person name="Salamov A."/>
            <person name="McFadden G.I."/>
            <person name="Lane C.E."/>
            <person name="Keeling P.J."/>
            <person name="Gray M.W."/>
            <person name="Grigoriev I.V."/>
            <person name="Archibald J.M."/>
        </authorList>
    </citation>
    <scope>NUCLEOTIDE SEQUENCE</scope>
    <source>
        <strain evidence="9 11">CCMP2712</strain>
    </source>
</reference>
<keyword evidence="4" id="KW-0238">DNA-binding</keyword>
<reference evidence="11" key="2">
    <citation type="submission" date="2012-11" db="EMBL/GenBank/DDBJ databases">
        <authorList>
            <person name="Kuo A."/>
            <person name="Curtis B.A."/>
            <person name="Tanifuji G."/>
            <person name="Burki F."/>
            <person name="Gruber A."/>
            <person name="Irimia M."/>
            <person name="Maruyama S."/>
            <person name="Arias M.C."/>
            <person name="Ball S.G."/>
            <person name="Gile G.H."/>
            <person name="Hirakawa Y."/>
            <person name="Hopkins J.F."/>
            <person name="Rensing S.A."/>
            <person name="Schmutz J."/>
            <person name="Symeonidi A."/>
            <person name="Elias M."/>
            <person name="Eveleigh R.J."/>
            <person name="Herman E.K."/>
            <person name="Klute M.J."/>
            <person name="Nakayama T."/>
            <person name="Obornik M."/>
            <person name="Reyes-Prieto A."/>
            <person name="Armbrust E.V."/>
            <person name="Aves S.J."/>
            <person name="Beiko R.G."/>
            <person name="Coutinho P."/>
            <person name="Dacks J.B."/>
            <person name="Durnford D.G."/>
            <person name="Fast N.M."/>
            <person name="Green B.R."/>
            <person name="Grisdale C."/>
            <person name="Hempe F."/>
            <person name="Henrissat B."/>
            <person name="Hoppner M.P."/>
            <person name="Ishida K.-I."/>
            <person name="Kim E."/>
            <person name="Koreny L."/>
            <person name="Kroth P.G."/>
            <person name="Liu Y."/>
            <person name="Malik S.-B."/>
            <person name="Maier U.G."/>
            <person name="McRose D."/>
            <person name="Mock T."/>
            <person name="Neilson J.A."/>
            <person name="Onodera N.T."/>
            <person name="Poole A.M."/>
            <person name="Pritham E.J."/>
            <person name="Richards T.A."/>
            <person name="Rocap G."/>
            <person name="Roy S.W."/>
            <person name="Sarai C."/>
            <person name="Schaack S."/>
            <person name="Shirato S."/>
            <person name="Slamovits C.H."/>
            <person name="Spencer D.F."/>
            <person name="Suzuki S."/>
            <person name="Worden A.Z."/>
            <person name="Zauner S."/>
            <person name="Barry K."/>
            <person name="Bell C."/>
            <person name="Bharti A.K."/>
            <person name="Crow J.A."/>
            <person name="Grimwood J."/>
            <person name="Kramer R."/>
            <person name="Lindquist E."/>
            <person name="Lucas S."/>
            <person name="Salamov A."/>
            <person name="McFadden G.I."/>
            <person name="Lane C.E."/>
            <person name="Keeling P.J."/>
            <person name="Gray M.W."/>
            <person name="Grigoriev I.V."/>
            <person name="Archibald J.M."/>
        </authorList>
    </citation>
    <scope>NUCLEOTIDE SEQUENCE</scope>
    <source>
        <strain evidence="11">CCMP2712</strain>
    </source>
</reference>
<organism evidence="9">
    <name type="scientific">Guillardia theta (strain CCMP2712)</name>
    <name type="common">Cryptophyte</name>
    <dbReference type="NCBI Taxonomy" id="905079"/>
    <lineage>
        <taxon>Eukaryota</taxon>
        <taxon>Cryptophyceae</taxon>
        <taxon>Pyrenomonadales</taxon>
        <taxon>Geminigeraceae</taxon>
        <taxon>Guillardia</taxon>
    </lineage>
</organism>
<feature type="region of interest" description="Disordered" evidence="7">
    <location>
        <begin position="75"/>
        <end position="101"/>
    </location>
</feature>
<proteinExistence type="predicted"/>
<dbReference type="InterPro" id="IPR044607">
    <property type="entry name" value="RKD-like"/>
</dbReference>
<accession>L1JK40</accession>
<evidence type="ECO:0000313" key="10">
    <source>
        <dbReference type="EnsemblProtists" id="EKX48519"/>
    </source>
</evidence>